<feature type="domain" description="Xylose isomerase-like TIM barrel" evidence="1">
    <location>
        <begin position="31"/>
        <end position="292"/>
    </location>
</feature>
<dbReference type="EMBL" id="CP002408">
    <property type="protein sequence ID" value="AFU60081.1"/>
    <property type="molecule type" value="Genomic_DNA"/>
</dbReference>
<dbReference type="InParanoid" id="K0IFD5"/>
<gene>
    <name evidence="2" type="ordered locus">Ngar_c31650</name>
</gene>
<evidence type="ECO:0000259" key="1">
    <source>
        <dbReference type="Pfam" id="PF01261"/>
    </source>
</evidence>
<evidence type="ECO:0000313" key="2">
    <source>
        <dbReference type="EMBL" id="AFU60081.1"/>
    </source>
</evidence>
<dbReference type="SUPFAM" id="SSF51658">
    <property type="entry name" value="Xylose isomerase-like"/>
    <property type="match status" value="1"/>
</dbReference>
<dbReference type="HOGENOM" id="CLU_876080_0_0_2"/>
<keyword evidence="3" id="KW-1185">Reference proteome</keyword>
<sequence>MGADLEITAQVRIVTSVAPYVTAANALQAIKLAHEDGFSGVELNEDHLHQLVQVKPNCLRLMRTYSADKHMINSLHKTLHRPSIDSPDQSERKRAVEYTIKTLDYMEVAGIYRMVLHSFSDLPAFFCLKGECANKAGYFVGCNAVKIYGIFAPVLKAYRQTRKKEFQENFVHSLSEIAKYAADRNVDGKPIEIVLEEHYSDAIDYDSVPYGRGNFANVIRGIDTAHQLIRTGRNTDLSEINELIHFHAVDTNGVIDDHRTIGRGKVNFENSLSTAIGKNLTDTIVLEDGTRNSALKSKEVLISMIRRISTTVSSRSV</sequence>
<dbReference type="STRING" id="1237085.Ngar_c31650"/>
<dbReference type="GO" id="GO:0016853">
    <property type="term" value="F:isomerase activity"/>
    <property type="evidence" value="ECO:0007669"/>
    <property type="project" value="UniProtKB-KW"/>
</dbReference>
<evidence type="ECO:0000313" key="3">
    <source>
        <dbReference type="Proteomes" id="UP000008037"/>
    </source>
</evidence>
<organism evidence="2 3">
    <name type="scientific">Nitrososphaera gargensis (strain Ga9.2)</name>
    <dbReference type="NCBI Taxonomy" id="1237085"/>
    <lineage>
        <taxon>Archaea</taxon>
        <taxon>Nitrososphaerota</taxon>
        <taxon>Nitrososphaeria</taxon>
        <taxon>Nitrososphaerales</taxon>
        <taxon>Nitrososphaeraceae</taxon>
        <taxon>Nitrososphaera</taxon>
    </lineage>
</organism>
<dbReference type="InterPro" id="IPR036237">
    <property type="entry name" value="Xyl_isomerase-like_sf"/>
</dbReference>
<dbReference type="InterPro" id="IPR013022">
    <property type="entry name" value="Xyl_isomerase-like_TIM-brl"/>
</dbReference>
<accession>K0IFD5</accession>
<keyword evidence="2" id="KW-0413">Isomerase</keyword>
<dbReference type="AlphaFoldDB" id="K0IFD5"/>
<dbReference type="Pfam" id="PF01261">
    <property type="entry name" value="AP_endonuc_2"/>
    <property type="match status" value="1"/>
</dbReference>
<dbReference type="Proteomes" id="UP000008037">
    <property type="component" value="Chromosome"/>
</dbReference>
<reference evidence="2 3" key="1">
    <citation type="journal article" date="2012" name="Environ. Microbiol.">
        <title>The genome of the ammonia-oxidizing Candidatus Nitrososphaera gargensis: insights into metabolic versatility and environmental adaptations.</title>
        <authorList>
            <person name="Spang A."/>
            <person name="Poehlein A."/>
            <person name="Offre P."/>
            <person name="Zumbragel S."/>
            <person name="Haider S."/>
            <person name="Rychlik N."/>
            <person name="Nowka B."/>
            <person name="Schmeisser C."/>
            <person name="Lebedeva E.V."/>
            <person name="Rattei T."/>
            <person name="Bohm C."/>
            <person name="Schmid M."/>
            <person name="Galushko A."/>
            <person name="Hatzenpichler R."/>
            <person name="Weinmaier T."/>
            <person name="Daniel R."/>
            <person name="Schleper C."/>
            <person name="Spieck E."/>
            <person name="Streit W."/>
            <person name="Wagner M."/>
        </authorList>
    </citation>
    <scope>NUCLEOTIDE SEQUENCE [LARGE SCALE GENOMIC DNA]</scope>
    <source>
        <strain evidence="3">Ga9.2</strain>
    </source>
</reference>
<name>K0IFD5_NITGG</name>
<protein>
    <submittedName>
        <fullName evidence="2">Xylose isomerase domain-containing protein, TIM barrel</fullName>
    </submittedName>
</protein>
<dbReference type="Gene3D" id="3.20.20.150">
    <property type="entry name" value="Divalent-metal-dependent TIM barrel enzymes"/>
    <property type="match status" value="1"/>
</dbReference>
<dbReference type="KEGG" id="nga:Ngar_c31650"/>
<dbReference type="BioCyc" id="CNIT1237085:G1324-3165-MONOMER"/>
<proteinExistence type="predicted"/>